<evidence type="ECO:0000313" key="1">
    <source>
        <dbReference type="EMBL" id="SFE92181.1"/>
    </source>
</evidence>
<dbReference type="EMBL" id="FONX01000007">
    <property type="protein sequence ID" value="SFE92181.1"/>
    <property type="molecule type" value="Genomic_DNA"/>
</dbReference>
<dbReference type="Proteomes" id="UP000199119">
    <property type="component" value="Unassembled WGS sequence"/>
</dbReference>
<accession>A0A1I2EID2</accession>
<sequence>MPHRCPQPIVDLAAGSAGCKRCAVGLGCECSRRMAMAFQAFRLVAQQS</sequence>
<evidence type="ECO:0000313" key="2">
    <source>
        <dbReference type="Proteomes" id="UP000199119"/>
    </source>
</evidence>
<protein>
    <submittedName>
        <fullName evidence="1">Uncharacterized protein</fullName>
    </submittedName>
</protein>
<reference evidence="2" key="1">
    <citation type="submission" date="2016-10" db="EMBL/GenBank/DDBJ databases">
        <authorList>
            <person name="Varghese N."/>
            <person name="Submissions S."/>
        </authorList>
    </citation>
    <scope>NUCLEOTIDE SEQUENCE [LARGE SCALE GENOMIC DNA]</scope>
    <source>
        <strain evidence="2">DSM 27981</strain>
    </source>
</reference>
<proteinExistence type="predicted"/>
<gene>
    <name evidence="1" type="ORF">SAMN04489711_107121</name>
</gene>
<organism evidence="1 2">
    <name type="scientific">Paracidovorax wautersii</name>
    <dbReference type="NCBI Taxonomy" id="1177982"/>
    <lineage>
        <taxon>Bacteria</taxon>
        <taxon>Pseudomonadati</taxon>
        <taxon>Pseudomonadota</taxon>
        <taxon>Betaproteobacteria</taxon>
        <taxon>Burkholderiales</taxon>
        <taxon>Comamonadaceae</taxon>
        <taxon>Paracidovorax</taxon>
    </lineage>
</organism>
<name>A0A1I2EID2_9BURK</name>
<keyword evidence="2" id="KW-1185">Reference proteome</keyword>
<dbReference type="AlphaFoldDB" id="A0A1I2EID2"/>